<keyword evidence="5" id="KW-1185">Reference proteome</keyword>
<dbReference type="Gene3D" id="1.25.40.10">
    <property type="entry name" value="Tetratricopeptide repeat domain"/>
    <property type="match status" value="4"/>
</dbReference>
<gene>
    <name evidence="4" type="ORF">AXF42_Ash011366</name>
</gene>
<dbReference type="PROSITE" id="PS51375">
    <property type="entry name" value="PPR"/>
    <property type="match status" value="6"/>
</dbReference>
<dbReference type="GO" id="GO:0008168">
    <property type="term" value="F:methyltransferase activity"/>
    <property type="evidence" value="ECO:0007669"/>
    <property type="project" value="UniProtKB-KW"/>
</dbReference>
<keyword evidence="4" id="KW-0489">Methyltransferase</keyword>
<evidence type="ECO:0000313" key="5">
    <source>
        <dbReference type="Proteomes" id="UP000236161"/>
    </source>
</evidence>
<protein>
    <submittedName>
        <fullName evidence="4">Pentatricopeptide repeat-containing protein</fullName>
        <ecNumber evidence="4">2.1.1.204</ecNumber>
    </submittedName>
</protein>
<feature type="repeat" description="PPR" evidence="2">
    <location>
        <begin position="366"/>
        <end position="400"/>
    </location>
</feature>
<keyword evidence="4" id="KW-0808">Transferase</keyword>
<dbReference type="PANTHER" id="PTHR46862:SF2">
    <property type="entry name" value="OS02G0611400 PROTEIN"/>
    <property type="match status" value="1"/>
</dbReference>
<feature type="repeat" description="PPR" evidence="2">
    <location>
        <begin position="506"/>
        <end position="540"/>
    </location>
</feature>
<feature type="repeat" description="PPR" evidence="2">
    <location>
        <begin position="645"/>
        <end position="679"/>
    </location>
</feature>
<feature type="repeat" description="PPR" evidence="2">
    <location>
        <begin position="436"/>
        <end position="470"/>
    </location>
</feature>
<dbReference type="SUPFAM" id="SSF48452">
    <property type="entry name" value="TPR-like"/>
    <property type="match status" value="1"/>
</dbReference>
<dbReference type="STRING" id="1088818.A0A2I0AEF5"/>
<feature type="region of interest" description="Disordered" evidence="3">
    <location>
        <begin position="33"/>
        <end position="83"/>
    </location>
</feature>
<evidence type="ECO:0000256" key="2">
    <source>
        <dbReference type="PROSITE-ProRule" id="PRU00708"/>
    </source>
</evidence>
<dbReference type="Pfam" id="PF01535">
    <property type="entry name" value="PPR"/>
    <property type="match status" value="2"/>
</dbReference>
<dbReference type="PANTHER" id="PTHR46862">
    <property type="entry name" value="OS07G0661900 PROTEIN"/>
    <property type="match status" value="1"/>
</dbReference>
<evidence type="ECO:0000256" key="1">
    <source>
        <dbReference type="ARBA" id="ARBA00022737"/>
    </source>
</evidence>
<reference evidence="4 5" key="1">
    <citation type="journal article" date="2017" name="Nature">
        <title>The Apostasia genome and the evolution of orchids.</title>
        <authorList>
            <person name="Zhang G.Q."/>
            <person name="Liu K.W."/>
            <person name="Li Z."/>
            <person name="Lohaus R."/>
            <person name="Hsiao Y.Y."/>
            <person name="Niu S.C."/>
            <person name="Wang J.Y."/>
            <person name="Lin Y.C."/>
            <person name="Xu Q."/>
            <person name="Chen L.J."/>
            <person name="Yoshida K."/>
            <person name="Fujiwara S."/>
            <person name="Wang Z.W."/>
            <person name="Zhang Y.Q."/>
            <person name="Mitsuda N."/>
            <person name="Wang M."/>
            <person name="Liu G.H."/>
            <person name="Pecoraro L."/>
            <person name="Huang H.X."/>
            <person name="Xiao X.J."/>
            <person name="Lin M."/>
            <person name="Wu X.Y."/>
            <person name="Wu W.L."/>
            <person name="Chen Y.Y."/>
            <person name="Chang S.B."/>
            <person name="Sakamoto S."/>
            <person name="Ohme-Takagi M."/>
            <person name="Yagi M."/>
            <person name="Zeng S.J."/>
            <person name="Shen C.Y."/>
            <person name="Yeh C.M."/>
            <person name="Luo Y.B."/>
            <person name="Tsai W.C."/>
            <person name="Van de Peer Y."/>
            <person name="Liu Z.J."/>
        </authorList>
    </citation>
    <scope>NUCLEOTIDE SEQUENCE [LARGE SCALE GENOMIC DNA]</scope>
    <source>
        <strain evidence="5">cv. Shenzhen</strain>
        <tissue evidence="4">Stem</tissue>
    </source>
</reference>
<feature type="repeat" description="PPR" evidence="2">
    <location>
        <begin position="471"/>
        <end position="505"/>
    </location>
</feature>
<dbReference type="NCBIfam" id="TIGR00756">
    <property type="entry name" value="PPR"/>
    <property type="match status" value="4"/>
</dbReference>
<dbReference type="Proteomes" id="UP000236161">
    <property type="component" value="Unassembled WGS sequence"/>
</dbReference>
<proteinExistence type="predicted"/>
<dbReference type="EC" id="2.1.1.204" evidence="4"/>
<sequence length="716" mass="81475">MRILASFLLRKPSILHGLRRNPSFVSVFSPHTACSSRSPTRRSLHELPSNPDLSPADPLPSRILQPIPLDSPAAPPAVEQEEEDPAMNEFLSRFVWAIRGKLSEAYPDLPRDTRDAMLLVICQKVVARLDSGPGAAAGDPPVDLSEDLWKTIWEVSASVHEAMRRDRVRAELRKYLHSDEVKQMCRFAGDIGIRGDFLRELRFKWAREKLEEVEFYRELDRMREQAKKEEEMQNGSTAGSEKEKKVVPMVTALPQRRGKIKYSIFGLDMSDSKWAEVAERLEVSENHILPEVAQPVEGRSKRIEEKIMVLDANNGDLDALLEEFGEALSPKRIDWLALLDRIRERNTDLYFKAVELLLDVQTFGTNIRDYSKLVDEHFGAERIQDAERILNKMLEKGIEPDVLTSIILVRMYSKSGNLDRAKEAFEKLRQEGFQSDLRIYTSMIAAYVNAGVPKQGELLIREMEEKDIKPTRDIYMQLLQSYASRGQIDGAQRMMNMMQFAGIQPDLNSYTLLIEAYSLWGDPDQARGHFDVMLSTGIKPDDQCTANMVAAYEKKNLLDKAVDLLLKLEKDGFTPGIVTDAVLADWMARLHLVEEAEILLKKIKEKGEPPLETHVGLWDMYSRAGNKKKAHEFFKILQGRKNLLKADQFERIVRGLLDRGFLNDAKKMYDEMHERGFAPSESIKITLMAAQSMKTVPKDVTSSANDIVTGLNLKTI</sequence>
<dbReference type="AlphaFoldDB" id="A0A2I0AEF5"/>
<evidence type="ECO:0000313" key="4">
    <source>
        <dbReference type="EMBL" id="PKA53886.1"/>
    </source>
</evidence>
<dbReference type="Pfam" id="PF13812">
    <property type="entry name" value="PPR_3"/>
    <property type="match status" value="3"/>
</dbReference>
<feature type="repeat" description="PPR" evidence="2">
    <location>
        <begin position="401"/>
        <end position="435"/>
    </location>
</feature>
<keyword evidence="1" id="KW-0677">Repeat</keyword>
<dbReference type="EMBL" id="KZ451988">
    <property type="protein sequence ID" value="PKA53886.1"/>
    <property type="molecule type" value="Genomic_DNA"/>
</dbReference>
<name>A0A2I0AEF5_9ASPA</name>
<dbReference type="InterPro" id="IPR002885">
    <property type="entry name" value="PPR_rpt"/>
</dbReference>
<dbReference type="OrthoDB" id="185373at2759"/>
<dbReference type="InterPro" id="IPR011990">
    <property type="entry name" value="TPR-like_helical_dom_sf"/>
</dbReference>
<evidence type="ECO:0000256" key="3">
    <source>
        <dbReference type="SAM" id="MobiDB-lite"/>
    </source>
</evidence>
<dbReference type="GO" id="GO:0032259">
    <property type="term" value="P:methylation"/>
    <property type="evidence" value="ECO:0007669"/>
    <property type="project" value="UniProtKB-KW"/>
</dbReference>
<organism evidence="4 5">
    <name type="scientific">Apostasia shenzhenica</name>
    <dbReference type="NCBI Taxonomy" id="1088818"/>
    <lineage>
        <taxon>Eukaryota</taxon>
        <taxon>Viridiplantae</taxon>
        <taxon>Streptophyta</taxon>
        <taxon>Embryophyta</taxon>
        <taxon>Tracheophyta</taxon>
        <taxon>Spermatophyta</taxon>
        <taxon>Magnoliopsida</taxon>
        <taxon>Liliopsida</taxon>
        <taxon>Asparagales</taxon>
        <taxon>Orchidaceae</taxon>
        <taxon>Apostasioideae</taxon>
        <taxon>Apostasia</taxon>
    </lineage>
</organism>
<accession>A0A2I0AEF5</accession>